<dbReference type="EMBL" id="KV417480">
    <property type="protein sequence ID" value="KZP34467.1"/>
    <property type="molecule type" value="Genomic_DNA"/>
</dbReference>
<evidence type="ECO:0000313" key="1">
    <source>
        <dbReference type="EMBL" id="KZP34467.1"/>
    </source>
</evidence>
<gene>
    <name evidence="1" type="ORF">FIBSPDRAFT_906522</name>
</gene>
<protein>
    <submittedName>
        <fullName evidence="1">Uncharacterized protein</fullName>
    </submittedName>
</protein>
<organism evidence="1">
    <name type="scientific">Athelia psychrophila</name>
    <dbReference type="NCBI Taxonomy" id="1759441"/>
    <lineage>
        <taxon>Eukaryota</taxon>
        <taxon>Fungi</taxon>
        <taxon>Dikarya</taxon>
        <taxon>Basidiomycota</taxon>
        <taxon>Agaricomycotina</taxon>
        <taxon>Agaricomycetes</taxon>
        <taxon>Agaricomycetidae</taxon>
        <taxon>Atheliales</taxon>
        <taxon>Atheliaceae</taxon>
        <taxon>Athelia</taxon>
    </lineage>
</organism>
<dbReference type="AlphaFoldDB" id="A0A166X6D3"/>
<reference evidence="1" key="1">
    <citation type="journal article" date="2016" name="Mol. Biol. Evol.">
        <title>Comparative Genomics of Early-Diverging Mushroom-Forming Fungi Provides Insights into the Origins of Lignocellulose Decay Capabilities.</title>
        <authorList>
            <person name="Nagy L.G."/>
            <person name="Riley R."/>
            <person name="Tritt A."/>
            <person name="Adam C."/>
            <person name="Daum C."/>
            <person name="Floudas D."/>
            <person name="Sun H."/>
            <person name="Yadav J.S."/>
            <person name="Pangilinan J."/>
            <person name="Larsson K.H."/>
            <person name="Matsuura K."/>
            <person name="Barry K."/>
            <person name="Labutti K."/>
            <person name="Kuo R."/>
            <person name="Ohm R.A."/>
            <person name="Bhattacharya S.S."/>
            <person name="Shirouzu T."/>
            <person name="Yoshinaga Y."/>
            <person name="Martin F.M."/>
            <person name="Grigoriev I.V."/>
            <person name="Hibbett D.S."/>
        </authorList>
    </citation>
    <scope>NUCLEOTIDE SEQUENCE [LARGE SCALE GENOMIC DNA]</scope>
    <source>
        <strain evidence="1">CBS 109695</strain>
    </source>
</reference>
<name>A0A166X6D3_9AGAM</name>
<accession>A0A166X6D3</accession>
<proteinExistence type="predicted"/>
<sequence>MSSLKATPVVSTLLARSSPAPLSPSRKWRPELSDQIDALEAMLHLLNDDFNSCHDLAQTQEDNPYSCHLHAIVHRREPDYWNSKYWIARSNHRHMPHIYGPTTTSSVSQAKKAAEAFVDQVQSAAHGKSVEQGEAKQWAEMTALANILLEIEGTD</sequence>
<dbReference type="OrthoDB" id="2306919at2759"/>